<dbReference type="EMBL" id="JAYXUG010000002">
    <property type="protein sequence ID" value="MEC6831153.1"/>
    <property type="molecule type" value="Genomic_DNA"/>
</dbReference>
<evidence type="ECO:0000313" key="2">
    <source>
        <dbReference type="EMBL" id="MEC6831153.1"/>
    </source>
</evidence>
<dbReference type="AlphaFoldDB" id="A0A1T4TUY7"/>
<dbReference type="EMBL" id="FUWP01000014">
    <property type="protein sequence ID" value="SKA44029.1"/>
    <property type="molecule type" value="Genomic_DNA"/>
</dbReference>
<evidence type="ECO:0000313" key="3">
    <source>
        <dbReference type="EMBL" id="SKA44029.1"/>
    </source>
</evidence>
<feature type="coiled-coil region" evidence="1">
    <location>
        <begin position="69"/>
        <end position="96"/>
    </location>
</feature>
<dbReference type="RefSeq" id="WP_080175251.1">
    <property type="nucleotide sequence ID" value="NZ_AP024855.1"/>
</dbReference>
<accession>A0A1T4TUY7</accession>
<sequence length="97" mass="11086">MLVEQRNFILCGSQQGNASVRVIPTGQLEITITEDDSVCEAEFSQLWFNKTGMKTLLVCREAERVCWQLDLTNQDAKELECLIESAQEDFEILMRAL</sequence>
<proteinExistence type="predicted"/>
<gene>
    <name evidence="3" type="ORF">CZ814_02480</name>
    <name evidence="2" type="ORF">VXS06_05165</name>
</gene>
<evidence type="ECO:0000313" key="5">
    <source>
        <dbReference type="Proteomes" id="UP001306119"/>
    </source>
</evidence>
<evidence type="ECO:0000313" key="4">
    <source>
        <dbReference type="Proteomes" id="UP000191116"/>
    </source>
</evidence>
<reference evidence="3 4" key="1">
    <citation type="submission" date="2017-02" db="EMBL/GenBank/DDBJ databases">
        <authorList>
            <person name="Peterson S.W."/>
        </authorList>
    </citation>
    <scope>NUCLEOTIDE SEQUENCE [LARGE SCALE GENOMIC DNA]</scope>
    <source>
        <strain evidence="3 4">CECT 9189</strain>
    </source>
</reference>
<keyword evidence="1" id="KW-0175">Coiled coil</keyword>
<protein>
    <submittedName>
        <fullName evidence="3">Uncharacterized protein</fullName>
    </submittedName>
</protein>
<dbReference type="Proteomes" id="UP001306119">
    <property type="component" value="Unassembled WGS sequence"/>
</dbReference>
<organism evidence="3 4">
    <name type="scientific">Photobacterium toruni</name>
    <dbReference type="NCBI Taxonomy" id="1935446"/>
    <lineage>
        <taxon>Bacteria</taxon>
        <taxon>Pseudomonadati</taxon>
        <taxon>Pseudomonadota</taxon>
        <taxon>Gammaproteobacteria</taxon>
        <taxon>Vibrionales</taxon>
        <taxon>Vibrionaceae</taxon>
        <taxon>Photobacterium</taxon>
    </lineage>
</organism>
<reference evidence="2 5" key="2">
    <citation type="submission" date="2024-01" db="EMBL/GenBank/DDBJ databases">
        <title>Active colonisers of the gastrointestinal tract of Atlantic salmon farmed in a warm water region.</title>
        <authorList>
            <person name="Bowman J.P."/>
        </authorList>
    </citation>
    <scope>NUCLEOTIDE SEQUENCE [LARGE SCALE GENOMIC DNA]</scope>
    <source>
        <strain evidence="2 5">S3MW1</strain>
    </source>
</reference>
<name>A0A1T4TUY7_9GAMM</name>
<dbReference type="OrthoDB" id="5887304at2"/>
<keyword evidence="5" id="KW-1185">Reference proteome</keyword>
<evidence type="ECO:0000256" key="1">
    <source>
        <dbReference type="SAM" id="Coils"/>
    </source>
</evidence>
<dbReference type="Proteomes" id="UP000191116">
    <property type="component" value="Unassembled WGS sequence"/>
</dbReference>